<dbReference type="RefSeq" id="WP_115880330.1">
    <property type="nucleotide sequence ID" value="NZ_QTTQ01000010.1"/>
</dbReference>
<evidence type="ECO:0000313" key="2">
    <source>
        <dbReference type="EMBL" id="REE82293.1"/>
    </source>
</evidence>
<organism evidence="2 3">
    <name type="scientific">Lutibacter oceani</name>
    <dbReference type="NCBI Taxonomy" id="1853311"/>
    <lineage>
        <taxon>Bacteria</taxon>
        <taxon>Pseudomonadati</taxon>
        <taxon>Bacteroidota</taxon>
        <taxon>Flavobacteriia</taxon>
        <taxon>Flavobacteriales</taxon>
        <taxon>Flavobacteriaceae</taxon>
        <taxon>Lutibacter</taxon>
    </lineage>
</organism>
<dbReference type="Proteomes" id="UP000256429">
    <property type="component" value="Unassembled WGS sequence"/>
</dbReference>
<proteinExistence type="predicted"/>
<name>A0A3D9RQS6_9FLAO</name>
<feature type="transmembrane region" description="Helical" evidence="1">
    <location>
        <begin position="259"/>
        <end position="278"/>
    </location>
</feature>
<comment type="caution">
    <text evidence="2">The sequence shown here is derived from an EMBL/GenBank/DDBJ whole genome shotgun (WGS) entry which is preliminary data.</text>
</comment>
<keyword evidence="1" id="KW-0472">Membrane</keyword>
<evidence type="ECO:0000256" key="1">
    <source>
        <dbReference type="SAM" id="Phobius"/>
    </source>
</evidence>
<dbReference type="OrthoDB" id="1417239at2"/>
<evidence type="ECO:0000313" key="3">
    <source>
        <dbReference type="Proteomes" id="UP000256429"/>
    </source>
</evidence>
<keyword evidence="1" id="KW-1133">Transmembrane helix</keyword>
<keyword evidence="1" id="KW-0812">Transmembrane</keyword>
<keyword evidence="3" id="KW-1185">Reference proteome</keyword>
<protein>
    <submittedName>
        <fullName evidence="2">Uncharacterized protein</fullName>
    </submittedName>
</protein>
<gene>
    <name evidence="2" type="ORF">BX611_1840</name>
</gene>
<sequence length="304" mass="34581">MKSINYKYTIITSLLIAFLFSFNGFSQEDEATDASSYKMRFNFKTVKQYDNSRLLEVSFIGQNKKDRKDKIPVFDAVIKFYNNDNLLGESKTSDEGIAQFAVPGNQIYITDEDGYINLTAKFEGSDGLDEEEEEIQVKDLFLELNLEEIDSVKTVLVKAFTIDSLGVEIPLEEADLIISVGGMISKMKLEEGTIEDGEFEFEFPTDIPGDVNGDILVYSIITDNDDFGNVIQQKTVNWGNIKTKIVKEDNKLWSEAAPIWMYIVLTILLVGVWANYLYTAINLFKIKKEGKEIELKETELNTEH</sequence>
<reference evidence="2 3" key="1">
    <citation type="submission" date="2018-08" db="EMBL/GenBank/DDBJ databases">
        <title>Genomic Encyclopedia of Type Strains, Phase III (KMG-III): the genomes of soil and plant-associated and newly described type strains.</title>
        <authorList>
            <person name="Whitman W."/>
        </authorList>
    </citation>
    <scope>NUCLEOTIDE SEQUENCE [LARGE SCALE GENOMIC DNA]</scope>
    <source>
        <strain evidence="2 3">325-5</strain>
    </source>
</reference>
<dbReference type="AlphaFoldDB" id="A0A3D9RQS6"/>
<dbReference type="EMBL" id="QTTQ01000010">
    <property type="protein sequence ID" value="REE82293.1"/>
    <property type="molecule type" value="Genomic_DNA"/>
</dbReference>
<accession>A0A3D9RQS6</accession>